<dbReference type="Pfam" id="PF16074">
    <property type="entry name" value="PilW"/>
    <property type="match status" value="1"/>
</dbReference>
<dbReference type="Proteomes" id="UP001430954">
    <property type="component" value="Unassembled WGS sequence"/>
</dbReference>
<organism evidence="2 3">
    <name type="scientific">Novilysobacter selenitireducens</name>
    <dbReference type="NCBI Taxonomy" id="2872639"/>
    <lineage>
        <taxon>Bacteria</taxon>
        <taxon>Pseudomonadati</taxon>
        <taxon>Pseudomonadota</taxon>
        <taxon>Gammaproteobacteria</taxon>
        <taxon>Lysobacterales</taxon>
        <taxon>Lysobacteraceae</taxon>
        <taxon>Novilysobacter</taxon>
    </lineage>
</organism>
<dbReference type="NCBIfam" id="TIGR02532">
    <property type="entry name" value="IV_pilin_GFxxxE"/>
    <property type="match status" value="1"/>
</dbReference>
<dbReference type="InterPro" id="IPR032092">
    <property type="entry name" value="PilW"/>
</dbReference>
<sequence length="328" mass="35140">MASNSTFRTIRLQRGLSLVELMVALVLGLLVVGAAIGVFLSNRQTYTATESLGRVQENARVAFELMARDLREAGGNPCSNRIPMANVLENPANNWFTNFTDGIRGAEGAFTLDEPANRVAGTDAVEVMSGEGRGVTVASHNPTSAVFHINTATHDMEADDVLLVCDNRQAAIVQMTGPNATNETVVHNEGTGTIGNCTKKLDVPVDCDDNSPGGYEYGDNSQIVKLRAVRWFIGDNPSGGRSLYRSVLRRGAMGAPEEVTDGVENMQITYLLPGAAAYVDANGVGTRWGEVLAARIELQLQGEDRVGLNGEVIGRQLVHVATLRNRNA</sequence>
<evidence type="ECO:0000256" key="1">
    <source>
        <dbReference type="SAM" id="Phobius"/>
    </source>
</evidence>
<dbReference type="InterPro" id="IPR012902">
    <property type="entry name" value="N_methyl_site"/>
</dbReference>
<evidence type="ECO:0000313" key="3">
    <source>
        <dbReference type="Proteomes" id="UP001430954"/>
    </source>
</evidence>
<dbReference type="Pfam" id="PF07963">
    <property type="entry name" value="N_methyl"/>
    <property type="match status" value="1"/>
</dbReference>
<keyword evidence="1" id="KW-1133">Transmembrane helix</keyword>
<protein>
    <submittedName>
        <fullName evidence="2">Prepilin-type N-terminal cleavage/methylation domain-containing protein</fullName>
    </submittedName>
</protein>
<reference evidence="2 3" key="1">
    <citation type="submission" date="2021-09" db="EMBL/GenBank/DDBJ databases">
        <title>Lysobacter sp. 13A isolated from the river sediment.</title>
        <authorList>
            <person name="Liu H."/>
            <person name="Li S."/>
            <person name="Mao S."/>
        </authorList>
    </citation>
    <scope>NUCLEOTIDE SEQUENCE [LARGE SCALE GENOMIC DNA]</scope>
    <source>
        <strain evidence="2 3">13A</strain>
    </source>
</reference>
<gene>
    <name evidence="2" type="ORF">K6753_08340</name>
</gene>
<keyword evidence="1" id="KW-0472">Membrane</keyword>
<keyword evidence="1" id="KW-0812">Transmembrane</keyword>
<comment type="caution">
    <text evidence="2">The sequence shown here is derived from an EMBL/GenBank/DDBJ whole genome shotgun (WGS) entry which is preliminary data.</text>
</comment>
<evidence type="ECO:0000313" key="2">
    <source>
        <dbReference type="EMBL" id="MBZ4039544.1"/>
    </source>
</evidence>
<name>A0ABS7T6P6_9GAMM</name>
<feature type="transmembrane region" description="Helical" evidence="1">
    <location>
        <begin position="21"/>
        <end position="40"/>
    </location>
</feature>
<accession>A0ABS7T6P6</accession>
<proteinExistence type="predicted"/>
<dbReference type="PROSITE" id="PS00409">
    <property type="entry name" value="PROKAR_NTER_METHYL"/>
    <property type="match status" value="1"/>
</dbReference>
<dbReference type="RefSeq" id="WP_223675997.1">
    <property type="nucleotide sequence ID" value="NZ_JAINZW010000003.1"/>
</dbReference>
<keyword evidence="3" id="KW-1185">Reference proteome</keyword>
<dbReference type="EMBL" id="JAINZW010000003">
    <property type="protein sequence ID" value="MBZ4039544.1"/>
    <property type="molecule type" value="Genomic_DNA"/>
</dbReference>